<name>A0A9Q0H751_9MAGN</name>
<organism evidence="1 2">
    <name type="scientific">Protea cynaroides</name>
    <dbReference type="NCBI Taxonomy" id="273540"/>
    <lineage>
        <taxon>Eukaryota</taxon>
        <taxon>Viridiplantae</taxon>
        <taxon>Streptophyta</taxon>
        <taxon>Embryophyta</taxon>
        <taxon>Tracheophyta</taxon>
        <taxon>Spermatophyta</taxon>
        <taxon>Magnoliopsida</taxon>
        <taxon>Proteales</taxon>
        <taxon>Proteaceae</taxon>
        <taxon>Protea</taxon>
    </lineage>
</organism>
<proteinExistence type="predicted"/>
<sequence length="105" mass="11606">MLASFILKISSAKKRWEGFTTCLQYRGLMSPCTAILFRQIPRSGYLDLSQSLCLKLKGMRFLISKSLAEVEILRLEFNVSKPLAHSIPCCQGVYSLSSSATALAA</sequence>
<reference evidence="1" key="1">
    <citation type="journal article" date="2023" name="Plant J.">
        <title>The genome of the king protea, Protea cynaroides.</title>
        <authorList>
            <person name="Chang J."/>
            <person name="Duong T.A."/>
            <person name="Schoeman C."/>
            <person name="Ma X."/>
            <person name="Roodt D."/>
            <person name="Barker N."/>
            <person name="Li Z."/>
            <person name="Van de Peer Y."/>
            <person name="Mizrachi E."/>
        </authorList>
    </citation>
    <scope>NUCLEOTIDE SEQUENCE</scope>
    <source>
        <tissue evidence="1">Young leaves</tissue>
    </source>
</reference>
<dbReference type="EMBL" id="JAMYWD010000009">
    <property type="protein sequence ID" value="KAJ4959846.1"/>
    <property type="molecule type" value="Genomic_DNA"/>
</dbReference>
<evidence type="ECO:0000313" key="1">
    <source>
        <dbReference type="EMBL" id="KAJ4959846.1"/>
    </source>
</evidence>
<dbReference type="Proteomes" id="UP001141806">
    <property type="component" value="Unassembled WGS sequence"/>
</dbReference>
<comment type="caution">
    <text evidence="1">The sequence shown here is derived from an EMBL/GenBank/DDBJ whole genome shotgun (WGS) entry which is preliminary data.</text>
</comment>
<gene>
    <name evidence="1" type="ORF">NE237_019756</name>
</gene>
<dbReference type="AlphaFoldDB" id="A0A9Q0H751"/>
<accession>A0A9Q0H751</accession>
<protein>
    <submittedName>
        <fullName evidence="1">Uncharacterized protein</fullName>
    </submittedName>
</protein>
<evidence type="ECO:0000313" key="2">
    <source>
        <dbReference type="Proteomes" id="UP001141806"/>
    </source>
</evidence>
<keyword evidence="2" id="KW-1185">Reference proteome</keyword>